<dbReference type="InterPro" id="IPR004107">
    <property type="entry name" value="Integrase_SAM-like_N"/>
</dbReference>
<dbReference type="SUPFAM" id="SSF56349">
    <property type="entry name" value="DNA breaking-rejoining enzymes"/>
    <property type="match status" value="1"/>
</dbReference>
<accession>A0A2T1K9U9</accession>
<dbReference type="InterPro" id="IPR050090">
    <property type="entry name" value="Tyrosine_recombinase_XerCD"/>
</dbReference>
<protein>
    <submittedName>
        <fullName evidence="7">Integrase</fullName>
    </submittedName>
</protein>
<dbReference type="InterPro" id="IPR010998">
    <property type="entry name" value="Integrase_recombinase_N"/>
</dbReference>
<dbReference type="RefSeq" id="WP_106673529.1">
    <property type="nucleotide sequence ID" value="NZ_BMFE01000002.1"/>
</dbReference>
<dbReference type="GO" id="GO:0003677">
    <property type="term" value="F:DNA binding"/>
    <property type="evidence" value="ECO:0007669"/>
    <property type="project" value="UniProtKB-UniRule"/>
</dbReference>
<evidence type="ECO:0000256" key="4">
    <source>
        <dbReference type="PROSITE-ProRule" id="PRU01248"/>
    </source>
</evidence>
<dbReference type="PROSITE" id="PS51900">
    <property type="entry name" value="CB"/>
    <property type="match status" value="1"/>
</dbReference>
<dbReference type="Gene3D" id="1.10.443.10">
    <property type="entry name" value="Intergrase catalytic core"/>
    <property type="match status" value="1"/>
</dbReference>
<sequence length="283" mass="32439">MTPLRQTMIQAMCQHGFSPQTQKSYLYVVADLARYYRRSPDQLQVEDLQTYFNYLVQERSLAPASCRLYLHGIRFLYLQVLHWADFDVNLVLPKRPQRIPELLTRQDVARILETIKNPKHRALLSVTYGCGLRVSEAVALQVKNIDGERHLLHVQQGKGGKDRMVPLTGVLLDRLRAYWCLGRPMLWLFPSEMLVGQHLTVTTAQRVYRHAKYRSGVQKCGGIHGLRHAYATHQLEHGVPLNELQKFLGHSDLRTTERYLHWLPGISSQNRSPADLIAGLGGV</sequence>
<keyword evidence="3" id="KW-0233">DNA recombination</keyword>
<dbReference type="OrthoDB" id="9801717at2"/>
<evidence type="ECO:0000259" key="5">
    <source>
        <dbReference type="PROSITE" id="PS51898"/>
    </source>
</evidence>
<comment type="caution">
    <text evidence="7">The sequence shown here is derived from an EMBL/GenBank/DDBJ whole genome shotgun (WGS) entry which is preliminary data.</text>
</comment>
<dbReference type="GO" id="GO:0015074">
    <property type="term" value="P:DNA integration"/>
    <property type="evidence" value="ECO:0007669"/>
    <property type="project" value="UniProtKB-KW"/>
</dbReference>
<dbReference type="InterPro" id="IPR044068">
    <property type="entry name" value="CB"/>
</dbReference>
<dbReference type="PANTHER" id="PTHR30349:SF90">
    <property type="entry name" value="TYROSINE RECOMBINASE XERD"/>
    <property type="match status" value="1"/>
</dbReference>
<dbReference type="AlphaFoldDB" id="A0A2T1K9U9"/>
<dbReference type="GO" id="GO:0006310">
    <property type="term" value="P:DNA recombination"/>
    <property type="evidence" value="ECO:0007669"/>
    <property type="project" value="UniProtKB-KW"/>
</dbReference>
<evidence type="ECO:0000256" key="1">
    <source>
        <dbReference type="ARBA" id="ARBA00022908"/>
    </source>
</evidence>
<reference evidence="7 8" key="1">
    <citation type="submission" date="2018-03" db="EMBL/GenBank/DDBJ databases">
        <title>Marinobacter brunus sp. nov., a marine bacterium of Gamma-proteobacteria isolated from the surface seawater of the South China Sea.</title>
        <authorList>
            <person name="Cheng H."/>
            <person name="Wu Y.-H."/>
            <person name="Xamxidin M."/>
            <person name="Xu X.-W."/>
        </authorList>
    </citation>
    <scope>NUCLEOTIDE SEQUENCE [LARGE SCALE GENOMIC DNA]</scope>
    <source>
        <strain evidence="7 8">JCM 30472</strain>
    </source>
</reference>
<proteinExistence type="predicted"/>
<feature type="domain" description="Core-binding (CB)" evidence="6">
    <location>
        <begin position="1"/>
        <end position="81"/>
    </location>
</feature>
<name>A0A2T1K9U9_9GAMM</name>
<dbReference type="Proteomes" id="UP000238385">
    <property type="component" value="Unassembled WGS sequence"/>
</dbReference>
<dbReference type="Gene3D" id="1.10.150.130">
    <property type="match status" value="1"/>
</dbReference>
<evidence type="ECO:0000313" key="7">
    <source>
        <dbReference type="EMBL" id="PSF06905.1"/>
    </source>
</evidence>
<dbReference type="PROSITE" id="PS51898">
    <property type="entry name" value="TYR_RECOMBINASE"/>
    <property type="match status" value="1"/>
</dbReference>
<evidence type="ECO:0000256" key="2">
    <source>
        <dbReference type="ARBA" id="ARBA00023125"/>
    </source>
</evidence>
<evidence type="ECO:0000313" key="8">
    <source>
        <dbReference type="Proteomes" id="UP000238385"/>
    </source>
</evidence>
<keyword evidence="2 4" id="KW-0238">DNA-binding</keyword>
<dbReference type="InterPro" id="IPR011010">
    <property type="entry name" value="DNA_brk_join_enz"/>
</dbReference>
<dbReference type="Pfam" id="PF00589">
    <property type="entry name" value="Phage_integrase"/>
    <property type="match status" value="1"/>
</dbReference>
<dbReference type="PANTHER" id="PTHR30349">
    <property type="entry name" value="PHAGE INTEGRASE-RELATED"/>
    <property type="match status" value="1"/>
</dbReference>
<evidence type="ECO:0000259" key="6">
    <source>
        <dbReference type="PROSITE" id="PS51900"/>
    </source>
</evidence>
<keyword evidence="8" id="KW-1185">Reference proteome</keyword>
<organism evidence="7 8">
    <name type="scientific">Marinobacter halophilus</name>
    <dbReference type="NCBI Taxonomy" id="1323740"/>
    <lineage>
        <taxon>Bacteria</taxon>
        <taxon>Pseudomonadati</taxon>
        <taxon>Pseudomonadota</taxon>
        <taxon>Gammaproteobacteria</taxon>
        <taxon>Pseudomonadales</taxon>
        <taxon>Marinobacteraceae</taxon>
        <taxon>Marinobacter</taxon>
    </lineage>
</organism>
<feature type="domain" description="Tyr recombinase" evidence="5">
    <location>
        <begin position="98"/>
        <end position="275"/>
    </location>
</feature>
<evidence type="ECO:0000256" key="3">
    <source>
        <dbReference type="ARBA" id="ARBA00023172"/>
    </source>
</evidence>
<keyword evidence="1" id="KW-0229">DNA integration</keyword>
<dbReference type="Pfam" id="PF13495">
    <property type="entry name" value="Phage_int_SAM_4"/>
    <property type="match status" value="1"/>
</dbReference>
<dbReference type="EMBL" id="PXNN01000017">
    <property type="protein sequence ID" value="PSF06905.1"/>
    <property type="molecule type" value="Genomic_DNA"/>
</dbReference>
<dbReference type="InterPro" id="IPR013762">
    <property type="entry name" value="Integrase-like_cat_sf"/>
</dbReference>
<gene>
    <name evidence="7" type="ORF">C7H08_17690</name>
</gene>
<dbReference type="InterPro" id="IPR002104">
    <property type="entry name" value="Integrase_catalytic"/>
</dbReference>